<reference evidence="4 5" key="1">
    <citation type="journal article" date="2023" name="Int. J. Syst. Evol. Microbiol.">
        <title>The observation of taxonomic boundaries for the 16SrII and 16SrXXV phytoplasmas using genome-based delimitation.</title>
        <authorList>
            <person name="Rodrigues Jardim B."/>
            <person name="Tran-Nguyen L.T.T."/>
            <person name="Gambley C."/>
            <person name="Al-Sadi A.M."/>
            <person name="Al-Subhi A.M."/>
            <person name="Foissac X."/>
            <person name="Salar P."/>
            <person name="Cai H."/>
            <person name="Yang J.Y."/>
            <person name="Davis R."/>
            <person name="Jones L."/>
            <person name="Rodoni B."/>
            <person name="Constable F.E."/>
        </authorList>
    </citation>
    <scope>NUCLEOTIDE SEQUENCE [LARGE SCALE GENOMIC DNA]</scope>
    <source>
        <strain evidence="4">BAWM-BFA-CoWB</strain>
    </source>
</reference>
<sequence length="411" mass="48896">MINSNIIKIYCVNKLTLEDYKVLNLLYQPLIGTIAISLYNTLYFLNESKNNIDNNFTITYQMLFDLLNVNKKTFQSNQYKLEALRLLETYSNDNQDIIYVLYSPVSVQKFFNDPLLSHFFLSEVGNYYHCLQKLLLNKLPLIPENFQNISKNFVDLYKVNKINIDYTSLYHHSNSGNAQNNNNNHLVVFKKFFDYEVFFNNLSERFKKPFLLENENIDYIVTLGFVYMLQPKEMAVLYQKIFRHNCNQNLNINLNVLKDYLYEQNIKTQQNIKIIDVNNHQQEKNEMILCLKRSHPIHIIKNFGKNININKKLNHDLFMLIQNHKNVDIGVINALLMYICKKKHHEIDFVLSYNYCDVVLKSWLKRGIISAEMAYNYLTEELENNNNKKFNSARKNVPLPKWLDDFMKNLH</sequence>
<comment type="similarity">
    <text evidence="1">Belongs to the DnaB/DnaD family.</text>
</comment>
<dbReference type="Pfam" id="PF07261">
    <property type="entry name" value="DnaB_2"/>
    <property type="match status" value="1"/>
</dbReference>
<dbReference type="Pfam" id="PF25888">
    <property type="entry name" value="WHD_DnaB"/>
    <property type="match status" value="1"/>
</dbReference>
<accession>A0ABT9D258</accession>
<evidence type="ECO:0000259" key="3">
    <source>
        <dbReference type="Pfam" id="PF25888"/>
    </source>
</evidence>
<protein>
    <submittedName>
        <fullName evidence="4">DnaD domain protein</fullName>
    </submittedName>
</protein>
<feature type="domain" description="Replicative helicase loading/DNA remodeling protein DnaB N-terminal winged helix" evidence="3">
    <location>
        <begin position="13"/>
        <end position="252"/>
    </location>
</feature>
<gene>
    <name evidence="4" type="ORF">OC698_01565</name>
</gene>
<dbReference type="InterPro" id="IPR058660">
    <property type="entry name" value="WHD_DnaB"/>
</dbReference>
<feature type="domain" description="DnaB/C C-terminal" evidence="2">
    <location>
        <begin position="325"/>
        <end position="377"/>
    </location>
</feature>
<evidence type="ECO:0000256" key="1">
    <source>
        <dbReference type="ARBA" id="ARBA00093462"/>
    </source>
</evidence>
<name>A0ABT9D258_9MOLU</name>
<dbReference type="EMBL" id="JAOSIT010000014">
    <property type="protein sequence ID" value="MDO8057380.1"/>
    <property type="molecule type" value="Genomic_DNA"/>
</dbReference>
<evidence type="ECO:0000313" key="4">
    <source>
        <dbReference type="EMBL" id="MDO8057380.1"/>
    </source>
</evidence>
<dbReference type="RefSeq" id="WP_304512983.1">
    <property type="nucleotide sequence ID" value="NZ_JAOSIT010000014.1"/>
</dbReference>
<evidence type="ECO:0000313" key="5">
    <source>
        <dbReference type="Proteomes" id="UP001170666"/>
    </source>
</evidence>
<evidence type="ECO:0000259" key="2">
    <source>
        <dbReference type="Pfam" id="PF07261"/>
    </source>
</evidence>
<dbReference type="InterPro" id="IPR006343">
    <property type="entry name" value="DnaB/C_C"/>
</dbReference>
<dbReference type="Proteomes" id="UP001170666">
    <property type="component" value="Unassembled WGS sequence"/>
</dbReference>
<proteinExistence type="inferred from homology"/>
<keyword evidence="5" id="KW-1185">Reference proteome</keyword>
<organism evidence="4 5">
    <name type="scientific">Candidatus Phytoplasma gossypii</name>
    <dbReference type="NCBI Taxonomy" id="2982629"/>
    <lineage>
        <taxon>Bacteria</taxon>
        <taxon>Bacillati</taxon>
        <taxon>Mycoplasmatota</taxon>
        <taxon>Mollicutes</taxon>
        <taxon>Acholeplasmatales</taxon>
        <taxon>Acholeplasmataceae</taxon>
        <taxon>Candidatus Phytoplasma</taxon>
        <taxon>16SrII (Peanut WB group)</taxon>
    </lineage>
</organism>
<comment type="caution">
    <text evidence="4">The sequence shown here is derived from an EMBL/GenBank/DDBJ whole genome shotgun (WGS) entry which is preliminary data.</text>
</comment>